<comment type="caution">
    <text evidence="3">The sequence shown here is derived from an EMBL/GenBank/DDBJ whole genome shotgun (WGS) entry which is preliminary data.</text>
</comment>
<evidence type="ECO:0000256" key="1">
    <source>
        <dbReference type="SAM" id="MobiDB-lite"/>
    </source>
</evidence>
<gene>
    <name evidence="3" type="ORF">J2X19_002267</name>
</gene>
<dbReference type="EMBL" id="JAVDXT010000002">
    <property type="protein sequence ID" value="MDR7377588.1"/>
    <property type="molecule type" value="Genomic_DNA"/>
</dbReference>
<organism evidence="3 4">
    <name type="scientific">Rhodoferax ferrireducens</name>
    <dbReference type="NCBI Taxonomy" id="192843"/>
    <lineage>
        <taxon>Bacteria</taxon>
        <taxon>Pseudomonadati</taxon>
        <taxon>Pseudomonadota</taxon>
        <taxon>Betaproteobacteria</taxon>
        <taxon>Burkholderiales</taxon>
        <taxon>Comamonadaceae</taxon>
        <taxon>Rhodoferax</taxon>
    </lineage>
</organism>
<proteinExistence type="predicted"/>
<dbReference type="RefSeq" id="WP_116603736.1">
    <property type="nucleotide sequence ID" value="NZ_JAVDXT010000002.1"/>
</dbReference>
<dbReference type="InterPro" id="IPR019052">
    <property type="entry name" value="DUF2383"/>
</dbReference>
<evidence type="ECO:0000259" key="2">
    <source>
        <dbReference type="Pfam" id="PF09537"/>
    </source>
</evidence>
<protein>
    <submittedName>
        <fullName evidence="3">Uncharacterized protein (TIGR02284 family)</fullName>
    </submittedName>
</protein>
<dbReference type="Gene3D" id="1.20.1260.10">
    <property type="match status" value="1"/>
</dbReference>
<dbReference type="InterPro" id="IPR011971">
    <property type="entry name" value="CHP02284"/>
</dbReference>
<evidence type="ECO:0000313" key="3">
    <source>
        <dbReference type="EMBL" id="MDR7377588.1"/>
    </source>
</evidence>
<accession>A0ABU2C8C7</accession>
<dbReference type="InterPro" id="IPR012347">
    <property type="entry name" value="Ferritin-like"/>
</dbReference>
<sequence length="311" mass="33235">MLNEKDANLDPISGEPGAHPVGTGLGATGGAVAGAAFGAMGGPVGAAIGGVAGAVAGGLAGKAGAEAVNPTAEEAYWRERYQDEPYYEAGRTYDDYGPAYALGWSGGNLYGSEFSAVEPELARRWEEQRGRSSLAWPDARYATRAAWDRINEGQLADTAEPLDNDDVIDVLNDLVETCHDGEYGFKACMERTETAQLKSTFEQRMRDCASSAAELASEVLRLGGVPEDGGTVSGAAHRGWVAVKGMLTSDSDLAVLEECERGEDTALARYRKALKQDLPADVRSLVERQMQGVQKNHDLVKALRDEYRLRS</sequence>
<dbReference type="SUPFAM" id="SSF47240">
    <property type="entry name" value="Ferritin-like"/>
    <property type="match status" value="1"/>
</dbReference>
<dbReference type="InterPro" id="IPR009078">
    <property type="entry name" value="Ferritin-like_SF"/>
</dbReference>
<dbReference type="NCBIfam" id="TIGR02284">
    <property type="entry name" value="PA2169 family four-helix-bundle protein"/>
    <property type="match status" value="1"/>
</dbReference>
<feature type="region of interest" description="Disordered" evidence="1">
    <location>
        <begin position="1"/>
        <end position="21"/>
    </location>
</feature>
<dbReference type="Proteomes" id="UP001180487">
    <property type="component" value="Unassembled WGS sequence"/>
</dbReference>
<evidence type="ECO:0000313" key="4">
    <source>
        <dbReference type="Proteomes" id="UP001180487"/>
    </source>
</evidence>
<dbReference type="Pfam" id="PF09537">
    <property type="entry name" value="DUF2383"/>
    <property type="match status" value="1"/>
</dbReference>
<name>A0ABU2C8C7_9BURK</name>
<reference evidence="3 4" key="1">
    <citation type="submission" date="2023-07" db="EMBL/GenBank/DDBJ databases">
        <title>Sorghum-associated microbial communities from plants grown in Nebraska, USA.</title>
        <authorList>
            <person name="Schachtman D."/>
        </authorList>
    </citation>
    <scope>NUCLEOTIDE SEQUENCE [LARGE SCALE GENOMIC DNA]</scope>
    <source>
        <strain evidence="3 4">BE313</strain>
    </source>
</reference>
<keyword evidence="4" id="KW-1185">Reference proteome</keyword>
<feature type="domain" description="DUF2383" evidence="2">
    <location>
        <begin position="166"/>
        <end position="276"/>
    </location>
</feature>